<dbReference type="GO" id="GO:0015035">
    <property type="term" value="F:protein-disulfide reductase activity"/>
    <property type="evidence" value="ECO:0007669"/>
    <property type="project" value="InterPro"/>
</dbReference>
<dbReference type="EMBL" id="PGGS01000384">
    <property type="protein sequence ID" value="PNH04488.1"/>
    <property type="molecule type" value="Genomic_DNA"/>
</dbReference>
<organism evidence="2 3">
    <name type="scientific">Tetrabaena socialis</name>
    <dbReference type="NCBI Taxonomy" id="47790"/>
    <lineage>
        <taxon>Eukaryota</taxon>
        <taxon>Viridiplantae</taxon>
        <taxon>Chlorophyta</taxon>
        <taxon>core chlorophytes</taxon>
        <taxon>Chlorophyceae</taxon>
        <taxon>CS clade</taxon>
        <taxon>Chlamydomonadales</taxon>
        <taxon>Tetrabaenaceae</taxon>
        <taxon>Tetrabaena</taxon>
    </lineage>
</organism>
<accession>A0A2J7ZW60</accession>
<dbReference type="PANTHER" id="PTHR33639:SF2">
    <property type="entry name" value="DUF393 DOMAIN-CONTAINING PROTEIN"/>
    <property type="match status" value="1"/>
</dbReference>
<dbReference type="Pfam" id="PF04134">
    <property type="entry name" value="DCC1-like"/>
    <property type="match status" value="1"/>
</dbReference>
<proteinExistence type="predicted"/>
<keyword evidence="3" id="KW-1185">Reference proteome</keyword>
<reference evidence="2 3" key="1">
    <citation type="journal article" date="2017" name="Mol. Biol. Evol.">
        <title>The 4-celled Tetrabaena socialis nuclear genome reveals the essential components for genetic control of cell number at the origin of multicellularity in the volvocine lineage.</title>
        <authorList>
            <person name="Featherston J."/>
            <person name="Arakaki Y."/>
            <person name="Hanschen E.R."/>
            <person name="Ferris P.J."/>
            <person name="Michod R.E."/>
            <person name="Olson B.J.S.C."/>
            <person name="Nozaki H."/>
            <person name="Durand P.M."/>
        </authorList>
    </citation>
    <scope>NUCLEOTIDE SEQUENCE [LARGE SCALE GENOMIC DNA]</scope>
    <source>
        <strain evidence="2 3">NIES-571</strain>
    </source>
</reference>
<comment type="caution">
    <text evidence="2">The sequence shown here is derived from an EMBL/GenBank/DDBJ whole genome shotgun (WGS) entry which is preliminary data.</text>
</comment>
<dbReference type="OrthoDB" id="410458at2759"/>
<evidence type="ECO:0000256" key="1">
    <source>
        <dbReference type="SAM" id="MobiDB-lite"/>
    </source>
</evidence>
<dbReference type="InterPro" id="IPR007263">
    <property type="entry name" value="DCC1-like"/>
</dbReference>
<protein>
    <submittedName>
        <fullName evidence="2">Uncharacterized protein</fullName>
    </submittedName>
</protein>
<dbReference type="InterPro" id="IPR052927">
    <property type="entry name" value="DCC_oxidoreductase"/>
</dbReference>
<dbReference type="AlphaFoldDB" id="A0A2J7ZW60"/>
<evidence type="ECO:0000313" key="2">
    <source>
        <dbReference type="EMBL" id="PNH04488.1"/>
    </source>
</evidence>
<dbReference type="PANTHER" id="PTHR33639">
    <property type="entry name" value="THIOL-DISULFIDE OXIDOREDUCTASE DCC"/>
    <property type="match status" value="1"/>
</dbReference>
<feature type="compositionally biased region" description="Low complexity" evidence="1">
    <location>
        <begin position="108"/>
        <end position="124"/>
    </location>
</feature>
<sequence length="155" mass="16006">MLDQDPSAVYRLAALQSPAGRRLLQRSGRAPDDLSSIVLVEPDRHYIRSEAILRIGARLNVPLPLLATLGFPVPLPLRDAVYDAVANNRCAAGQPTHSLGGPTHAGCGAPAPSPSASSSSEEASGAAAMGMAKVGDGGSWWRRCRQLAAVAGAGM</sequence>
<name>A0A2J7ZW60_9CHLO</name>
<evidence type="ECO:0000313" key="3">
    <source>
        <dbReference type="Proteomes" id="UP000236333"/>
    </source>
</evidence>
<dbReference type="Proteomes" id="UP000236333">
    <property type="component" value="Unassembled WGS sequence"/>
</dbReference>
<feature type="region of interest" description="Disordered" evidence="1">
    <location>
        <begin position="101"/>
        <end position="124"/>
    </location>
</feature>
<gene>
    <name evidence="2" type="ORF">TSOC_009315</name>
</gene>